<accession>A0A6J1A8F3</accession>
<reference evidence="9" key="1">
    <citation type="submission" date="2025-08" db="UniProtKB">
        <authorList>
            <consortium name="RefSeq"/>
        </authorList>
    </citation>
    <scope>IDENTIFICATION</scope>
    <source>
        <tissue evidence="9">Leaf</tissue>
    </source>
</reference>
<evidence type="ECO:0000256" key="2">
    <source>
        <dbReference type="ARBA" id="ARBA00022737"/>
    </source>
</evidence>
<dbReference type="GeneID" id="110415617"/>
<dbReference type="PROSITE" id="PS50081">
    <property type="entry name" value="ZF_DAG_PE_2"/>
    <property type="match status" value="1"/>
</dbReference>
<protein>
    <submittedName>
        <fullName evidence="9">Uncharacterized protein LOC110415617</fullName>
    </submittedName>
</protein>
<feature type="compositionally biased region" description="Basic and acidic residues" evidence="6">
    <location>
        <begin position="756"/>
        <end position="769"/>
    </location>
</feature>
<dbReference type="PANTHER" id="PTHR46288">
    <property type="entry name" value="PHORBOL-ESTER/DAG-TYPE DOMAIN-CONTAINING PROTEIN"/>
    <property type="match status" value="1"/>
</dbReference>
<proteinExistence type="predicted"/>
<name>A0A6J1A8F3_9ROSI</name>
<feature type="domain" description="Phorbol-ester/DAG-type" evidence="7">
    <location>
        <begin position="427"/>
        <end position="474"/>
    </location>
</feature>
<keyword evidence="8" id="KW-1185">Reference proteome</keyword>
<gene>
    <name evidence="9" type="primary">LOC110415617</name>
</gene>
<keyword evidence="3" id="KW-0863">Zinc-finger</keyword>
<dbReference type="InterPro" id="IPR004146">
    <property type="entry name" value="DC1"/>
</dbReference>
<evidence type="ECO:0000256" key="5">
    <source>
        <dbReference type="SAM" id="Coils"/>
    </source>
</evidence>
<keyword evidence="1" id="KW-0479">Metal-binding</keyword>
<sequence length="784" mass="91716">MDIKPFLHKHYLLYDCYGHYDNIEEASCDKCNQQIDGWAYSCESCRKFWLHSYCAEERLPPQISHPLHSQHLLTLFKGHDADDFICDKCFTLSRGHRYHCSVCNFKVDVSCAASTNDAALEKLESKRSDEGLRKIQHFVHRDRLTESCLIKIPTKILGHPFHSSHPLYLQPTTMVNNSEPRCNACKDAILGKAYRCQKCEFHLHVLCSRLQPCLKHEIHEHSLTSFEKNLSEVTYQCNICYWNIGAAYWEYWVKNFYRCVQCDINFHFSCLKIPTYITHEYHRHDLMLVTPFEEDDSGEYYCDICEEERNAKHHIYYCKDCTFISHIQCALKKVDNEALIPKLIKQEETEKANAESQNQDLERQIQHFTHRHSLSYYEVIEKNEDVFCKACDFKIYGRAYGCESCEYYLHIQCAKLSYEVLHPLHPKHPLQLSNDSQPAFCNECGDFSFGFSYVCYFCDFKLDVKCVNLTQPNNEGQRLKEMARESKLCPLEQDHELSFFNVRHKAQRGYLCSICFLPLSGLTYHCSTCSYVVHESCLGFPLEIALPPLSEHPLHPTLNKGRYTCCLACRCPFSWEDIVYKCEQFRHISLHILCANSMRQAIRSKSHQHPLFYFGTECQKLFANMLNYEFFRQHFLFKCNKCDKSFGGVPFYRCVLCCINFHLECVPIPHFIKSKYHIHPFTLRHCFLEDDSGKYFCDVCEEERHPKNHVYVCEECQGLFVAHIECVVDNMVEEIAPAEDPSSNLVPDLENTFVQAEREVSTDESKEEQQGNNVSPAMKERVAE</sequence>
<dbReference type="InterPro" id="IPR046349">
    <property type="entry name" value="C1-like_sf"/>
</dbReference>
<feature type="region of interest" description="Disordered" evidence="6">
    <location>
        <begin position="756"/>
        <end position="784"/>
    </location>
</feature>
<evidence type="ECO:0000256" key="3">
    <source>
        <dbReference type="ARBA" id="ARBA00022771"/>
    </source>
</evidence>
<evidence type="ECO:0000313" key="9">
    <source>
        <dbReference type="RefSeq" id="XP_021282994.1"/>
    </source>
</evidence>
<feature type="coiled-coil region" evidence="5">
    <location>
        <begin position="344"/>
        <end position="371"/>
    </location>
</feature>
<dbReference type="OrthoDB" id="1884766at2759"/>
<evidence type="ECO:0000313" key="8">
    <source>
        <dbReference type="Proteomes" id="UP000504621"/>
    </source>
</evidence>
<dbReference type="InterPro" id="IPR001965">
    <property type="entry name" value="Znf_PHD"/>
</dbReference>
<evidence type="ECO:0000256" key="4">
    <source>
        <dbReference type="ARBA" id="ARBA00022833"/>
    </source>
</evidence>
<dbReference type="InterPro" id="IPR002219">
    <property type="entry name" value="PKC_DAG/PE"/>
</dbReference>
<keyword evidence="4" id="KW-0862">Zinc</keyword>
<dbReference type="Proteomes" id="UP000504621">
    <property type="component" value="Unplaced"/>
</dbReference>
<dbReference type="SUPFAM" id="SSF57889">
    <property type="entry name" value="Cysteine-rich domain"/>
    <property type="match status" value="7"/>
</dbReference>
<dbReference type="Pfam" id="PF03107">
    <property type="entry name" value="C1_2"/>
    <property type="match status" value="8"/>
</dbReference>
<evidence type="ECO:0000256" key="6">
    <source>
        <dbReference type="SAM" id="MobiDB-lite"/>
    </source>
</evidence>
<dbReference type="AlphaFoldDB" id="A0A6J1A8F3"/>
<dbReference type="SMART" id="SM00249">
    <property type="entry name" value="PHD"/>
    <property type="match status" value="6"/>
</dbReference>
<evidence type="ECO:0000259" key="7">
    <source>
        <dbReference type="PROSITE" id="PS50081"/>
    </source>
</evidence>
<keyword evidence="5" id="KW-0175">Coiled coil</keyword>
<dbReference type="RefSeq" id="XP_021282994.1">
    <property type="nucleotide sequence ID" value="XM_021427319.1"/>
</dbReference>
<organism evidence="8 9">
    <name type="scientific">Herrania umbratica</name>
    <dbReference type="NCBI Taxonomy" id="108875"/>
    <lineage>
        <taxon>Eukaryota</taxon>
        <taxon>Viridiplantae</taxon>
        <taxon>Streptophyta</taxon>
        <taxon>Embryophyta</taxon>
        <taxon>Tracheophyta</taxon>
        <taxon>Spermatophyta</taxon>
        <taxon>Magnoliopsida</taxon>
        <taxon>eudicotyledons</taxon>
        <taxon>Gunneridae</taxon>
        <taxon>Pentapetalae</taxon>
        <taxon>rosids</taxon>
        <taxon>malvids</taxon>
        <taxon>Malvales</taxon>
        <taxon>Malvaceae</taxon>
        <taxon>Byttnerioideae</taxon>
        <taxon>Herrania</taxon>
    </lineage>
</organism>
<dbReference type="PANTHER" id="PTHR46288:SF86">
    <property type="entry name" value="PHORBOL-ESTER_DAG-TYPE DOMAIN-CONTAINING PROTEIN"/>
    <property type="match status" value="1"/>
</dbReference>
<dbReference type="SMART" id="SM00109">
    <property type="entry name" value="C1"/>
    <property type="match status" value="5"/>
</dbReference>
<keyword evidence="2" id="KW-0677">Repeat</keyword>
<dbReference type="GO" id="GO:0008270">
    <property type="term" value="F:zinc ion binding"/>
    <property type="evidence" value="ECO:0007669"/>
    <property type="project" value="UniProtKB-KW"/>
</dbReference>
<evidence type="ECO:0000256" key="1">
    <source>
        <dbReference type="ARBA" id="ARBA00022723"/>
    </source>
</evidence>